<evidence type="ECO:0000256" key="1">
    <source>
        <dbReference type="ARBA" id="ARBA00022729"/>
    </source>
</evidence>
<organism evidence="4">
    <name type="scientific">Triticum urartu</name>
    <name type="common">Red wild einkorn</name>
    <name type="synonym">Crithodium urartu</name>
    <dbReference type="NCBI Taxonomy" id="4572"/>
    <lineage>
        <taxon>Eukaryota</taxon>
        <taxon>Viridiplantae</taxon>
        <taxon>Streptophyta</taxon>
        <taxon>Embryophyta</taxon>
        <taxon>Tracheophyta</taxon>
        <taxon>Spermatophyta</taxon>
        <taxon>Magnoliopsida</taxon>
        <taxon>Liliopsida</taxon>
        <taxon>Poales</taxon>
        <taxon>Poaceae</taxon>
        <taxon>BOP clade</taxon>
        <taxon>Pooideae</taxon>
        <taxon>Triticodae</taxon>
        <taxon>Triticeae</taxon>
        <taxon>Triticinae</taxon>
        <taxon>Triticum</taxon>
    </lineage>
</organism>
<keyword evidence="2" id="KW-1015">Disulfide bond</keyword>
<protein>
    <submittedName>
        <fullName evidence="4">Defensin SD2</fullName>
    </submittedName>
</protein>
<dbReference type="InterPro" id="IPR036574">
    <property type="entry name" value="Scorpion_toxin-like_sf"/>
</dbReference>
<feature type="domain" description="Knottins-like" evidence="3">
    <location>
        <begin position="31"/>
        <end position="70"/>
    </location>
</feature>
<proteinExistence type="predicted"/>
<dbReference type="EMBL" id="KD081289">
    <property type="protein sequence ID" value="EMS62517.1"/>
    <property type="molecule type" value="Genomic_DNA"/>
</dbReference>
<dbReference type="STRING" id="4572.M7ZQX6"/>
<reference evidence="4" key="1">
    <citation type="journal article" date="2013" name="Nature">
        <title>Draft genome of the wheat A-genome progenitor Triticum urartu.</title>
        <authorList>
            <person name="Ling H.Q."/>
            <person name="Zhao S."/>
            <person name="Liu D."/>
            <person name="Wang J."/>
            <person name="Sun H."/>
            <person name="Zhang C."/>
            <person name="Fan H."/>
            <person name="Li D."/>
            <person name="Dong L."/>
            <person name="Tao Y."/>
            <person name="Gao C."/>
            <person name="Wu H."/>
            <person name="Li Y."/>
            <person name="Cui Y."/>
            <person name="Guo X."/>
            <person name="Zheng S."/>
            <person name="Wang B."/>
            <person name="Yu K."/>
            <person name="Liang Q."/>
            <person name="Yang W."/>
            <person name="Lou X."/>
            <person name="Chen J."/>
            <person name="Feng M."/>
            <person name="Jian J."/>
            <person name="Zhang X."/>
            <person name="Luo G."/>
            <person name="Jiang Y."/>
            <person name="Liu J."/>
            <person name="Wang Z."/>
            <person name="Sha Y."/>
            <person name="Zhang B."/>
            <person name="Wu H."/>
            <person name="Tang D."/>
            <person name="Shen Q."/>
            <person name="Xue P."/>
            <person name="Zou S."/>
            <person name="Wang X."/>
            <person name="Liu X."/>
            <person name="Wang F."/>
            <person name="Yang Y."/>
            <person name="An X."/>
            <person name="Dong Z."/>
            <person name="Zhang K."/>
            <person name="Zhang X."/>
            <person name="Luo M.C."/>
            <person name="Dvorak J."/>
            <person name="Tong Y."/>
            <person name="Wang J."/>
            <person name="Yang H."/>
            <person name="Li Z."/>
            <person name="Wang D."/>
            <person name="Zhang A."/>
            <person name="Wang J."/>
        </authorList>
    </citation>
    <scope>NUCLEOTIDE SEQUENCE</scope>
</reference>
<dbReference type="Pfam" id="PF00304">
    <property type="entry name" value="Gamma-thionin"/>
    <property type="match status" value="1"/>
</dbReference>
<name>M7ZQX6_TRIUA</name>
<dbReference type="PROSITE" id="PS00940">
    <property type="entry name" value="GAMMA_THIONIN"/>
    <property type="match status" value="1"/>
</dbReference>
<dbReference type="OMA" id="CICCTHA"/>
<dbReference type="InterPro" id="IPR003614">
    <property type="entry name" value="Knottins"/>
</dbReference>
<dbReference type="GO" id="GO:0006952">
    <property type="term" value="P:defense response"/>
    <property type="evidence" value="ECO:0007669"/>
    <property type="project" value="InterPro"/>
</dbReference>
<dbReference type="InterPro" id="IPR008176">
    <property type="entry name" value="Defensin_plant"/>
</dbReference>
<evidence type="ECO:0000259" key="3">
    <source>
        <dbReference type="Pfam" id="PF00304"/>
    </source>
</evidence>
<dbReference type="AlphaFoldDB" id="M7ZQX6"/>
<sequence>MASSHKFFPAVLLLLLVVTMEVAPAYAEEARVCETDSTRFKGICMVGTNCANICLTEGFTSGKCSGLKRKMAAPCVAGAYGSIS</sequence>
<dbReference type="CDD" id="cd00107">
    <property type="entry name" value="Knot1"/>
    <property type="match status" value="1"/>
</dbReference>
<evidence type="ECO:0000256" key="2">
    <source>
        <dbReference type="ARBA" id="ARBA00023157"/>
    </source>
</evidence>
<accession>M7ZQX6</accession>
<dbReference type="PANTHER" id="PTHR33147:SF26">
    <property type="entry name" value="DEFENSIN-LIKE PROTEIN 7-RELATED"/>
    <property type="match status" value="1"/>
</dbReference>
<dbReference type="Gene3D" id="3.30.30.10">
    <property type="entry name" value="Knottin, scorpion toxin-like"/>
    <property type="match status" value="1"/>
</dbReference>
<dbReference type="PRINTS" id="PR00288">
    <property type="entry name" value="PUROTHIONIN"/>
</dbReference>
<gene>
    <name evidence="4" type="ORF">TRIUR3_12701</name>
</gene>
<dbReference type="PANTHER" id="PTHR33147">
    <property type="entry name" value="DEFENSIN-LIKE PROTEIN 1"/>
    <property type="match status" value="1"/>
</dbReference>
<evidence type="ECO:0000313" key="4">
    <source>
        <dbReference type="EMBL" id="EMS62517.1"/>
    </source>
</evidence>
<keyword evidence="1" id="KW-0732">Signal</keyword>
<dbReference type="SUPFAM" id="SSF57095">
    <property type="entry name" value="Scorpion toxin-like"/>
    <property type="match status" value="1"/>
</dbReference>